<dbReference type="EMBL" id="CAJNOM010000240">
    <property type="protein sequence ID" value="CAF1272812.1"/>
    <property type="molecule type" value="Genomic_DNA"/>
</dbReference>
<evidence type="ECO:0000256" key="4">
    <source>
        <dbReference type="PROSITE-ProRule" id="PRU00192"/>
    </source>
</evidence>
<keyword evidence="1 4" id="KW-0728">SH3 domain</keyword>
<dbReference type="InterPro" id="IPR043539">
    <property type="entry name" value="Grb2-like"/>
</dbReference>
<organism evidence="8 12">
    <name type="scientific">Adineta steineri</name>
    <dbReference type="NCBI Taxonomy" id="433720"/>
    <lineage>
        <taxon>Eukaryota</taxon>
        <taxon>Metazoa</taxon>
        <taxon>Spiralia</taxon>
        <taxon>Gnathifera</taxon>
        <taxon>Rotifera</taxon>
        <taxon>Eurotatoria</taxon>
        <taxon>Bdelloidea</taxon>
        <taxon>Adinetida</taxon>
        <taxon>Adinetidae</taxon>
        <taxon>Adineta</taxon>
    </lineage>
</organism>
<evidence type="ECO:0000313" key="8">
    <source>
        <dbReference type="EMBL" id="CAF1003487.1"/>
    </source>
</evidence>
<feature type="domain" description="SH3" evidence="7">
    <location>
        <begin position="10"/>
        <end position="70"/>
    </location>
</feature>
<feature type="domain" description="SH3" evidence="7">
    <location>
        <begin position="95"/>
        <end position="154"/>
    </location>
</feature>
<evidence type="ECO:0000256" key="5">
    <source>
        <dbReference type="SAM" id="MobiDB-lite"/>
    </source>
</evidence>
<dbReference type="PRINTS" id="PR00401">
    <property type="entry name" value="SH2DOMAIN"/>
</dbReference>
<protein>
    <submittedName>
        <fullName evidence="8">Uncharacterized protein</fullName>
    </submittedName>
</protein>
<feature type="compositionally biased region" description="Low complexity" evidence="5">
    <location>
        <begin position="195"/>
        <end position="212"/>
    </location>
</feature>
<dbReference type="EMBL" id="CAJNOM010000657">
    <property type="protein sequence ID" value="CAF1534243.1"/>
    <property type="molecule type" value="Genomic_DNA"/>
</dbReference>
<keyword evidence="2 3" id="KW-0727">SH2 domain</keyword>
<sequence>MQQNNSSINGSSETIIAKFNYNAQENHELSITKNERLQLIDDSCLWWKVKRIDSDDTGYIPSNFARREKRSLLDKIISKRINKKQILSNGHNHEHILSLALVKFRYDAESEDEISLNKGIWVNVLQKKNDGWWLVQYEKQRGWFPSNYLIEKTNDGLNSLSLLNQLKYHHSSSSSNGLSSSSSANSNIVETDLTNNVNNNNNNNNNLNLQQNRHNSHPPHITNMNDEYAFIIKPSKFAHSDGKLDSCLTYNNNDQQKNSSWTALIQYDNTNSGYASSSIISTEPINVVDGLTTLTLKSSKKYLNDSSYDNESWYYGTITRDEAEKLLKLNGIEKGDFLIRNSERKIGCYSLSIRADEDLIRHFRIESSDDGTRFLIGKRSFKSLYDLIEHYKIHPVFDADPNQKLYLNKPLIINDSTHHL</sequence>
<evidence type="ECO:0000313" key="12">
    <source>
        <dbReference type="Proteomes" id="UP000663877"/>
    </source>
</evidence>
<dbReference type="PROSITE" id="PS50002">
    <property type="entry name" value="SH3"/>
    <property type="match status" value="2"/>
</dbReference>
<dbReference type="EMBL" id="CAJNOI010000073">
    <property type="protein sequence ID" value="CAF1003487.1"/>
    <property type="molecule type" value="Genomic_DNA"/>
</dbReference>
<evidence type="ECO:0000259" key="7">
    <source>
        <dbReference type="PROSITE" id="PS50002"/>
    </source>
</evidence>
<dbReference type="Pfam" id="PF14604">
    <property type="entry name" value="SH3_9"/>
    <property type="match status" value="1"/>
</dbReference>
<dbReference type="Pfam" id="PF00017">
    <property type="entry name" value="SH2"/>
    <property type="match status" value="1"/>
</dbReference>
<keyword evidence="11" id="KW-1185">Reference proteome</keyword>
<evidence type="ECO:0000313" key="11">
    <source>
        <dbReference type="Proteomes" id="UP000663832"/>
    </source>
</evidence>
<dbReference type="InterPro" id="IPR000980">
    <property type="entry name" value="SH2"/>
</dbReference>
<dbReference type="Proteomes" id="UP000663877">
    <property type="component" value="Unassembled WGS sequence"/>
</dbReference>
<comment type="caution">
    <text evidence="8">The sequence shown here is derived from an EMBL/GenBank/DDBJ whole genome shotgun (WGS) entry which is preliminary data.</text>
</comment>
<dbReference type="AlphaFoldDB" id="A0A814H017"/>
<dbReference type="PROSITE" id="PS50001">
    <property type="entry name" value="SH2"/>
    <property type="match status" value="1"/>
</dbReference>
<reference evidence="8" key="1">
    <citation type="submission" date="2021-02" db="EMBL/GenBank/DDBJ databases">
        <authorList>
            <person name="Nowell W R."/>
        </authorList>
    </citation>
    <scope>NUCLEOTIDE SEQUENCE</scope>
</reference>
<evidence type="ECO:0000313" key="9">
    <source>
        <dbReference type="EMBL" id="CAF1272812.1"/>
    </source>
</evidence>
<dbReference type="SUPFAM" id="SSF55550">
    <property type="entry name" value="SH2 domain"/>
    <property type="match status" value="1"/>
</dbReference>
<dbReference type="SMART" id="SM00252">
    <property type="entry name" value="SH2"/>
    <property type="match status" value="1"/>
</dbReference>
<name>A0A814H017_9BILA</name>
<evidence type="ECO:0000313" key="10">
    <source>
        <dbReference type="EMBL" id="CAF1534243.1"/>
    </source>
</evidence>
<accession>A0A814H017</accession>
<feature type="domain" description="SH2" evidence="6">
    <location>
        <begin position="313"/>
        <end position="411"/>
    </location>
</feature>
<dbReference type="Gene3D" id="2.30.30.40">
    <property type="entry name" value="SH3 Domains"/>
    <property type="match status" value="2"/>
</dbReference>
<gene>
    <name evidence="8" type="ORF">BJG266_LOCUS16064</name>
    <name evidence="9" type="ORF">QVE165_LOCUS29692</name>
    <name evidence="10" type="ORF">QVE165_LOCUS45779</name>
</gene>
<evidence type="ECO:0000256" key="2">
    <source>
        <dbReference type="ARBA" id="ARBA00022999"/>
    </source>
</evidence>
<feature type="region of interest" description="Disordered" evidence="5">
    <location>
        <begin position="193"/>
        <end position="221"/>
    </location>
</feature>
<dbReference type="Pfam" id="PF00018">
    <property type="entry name" value="SH3_1"/>
    <property type="match status" value="1"/>
</dbReference>
<evidence type="ECO:0000256" key="1">
    <source>
        <dbReference type="ARBA" id="ARBA00022443"/>
    </source>
</evidence>
<dbReference type="OrthoDB" id="26539at2759"/>
<dbReference type="PRINTS" id="PR00452">
    <property type="entry name" value="SH3DOMAIN"/>
</dbReference>
<dbReference type="SMART" id="SM00326">
    <property type="entry name" value="SH3"/>
    <property type="match status" value="2"/>
</dbReference>
<dbReference type="PANTHER" id="PTHR46037">
    <property type="entry name" value="PROTEIN ENHANCER OF SEVENLESS 2B"/>
    <property type="match status" value="1"/>
</dbReference>
<dbReference type="Gene3D" id="3.30.505.10">
    <property type="entry name" value="SH2 domain"/>
    <property type="match status" value="1"/>
</dbReference>
<dbReference type="InterPro" id="IPR036860">
    <property type="entry name" value="SH2_dom_sf"/>
</dbReference>
<proteinExistence type="predicted"/>
<dbReference type="InterPro" id="IPR001452">
    <property type="entry name" value="SH3_domain"/>
</dbReference>
<evidence type="ECO:0000256" key="3">
    <source>
        <dbReference type="PROSITE-ProRule" id="PRU00191"/>
    </source>
</evidence>
<evidence type="ECO:0000259" key="6">
    <source>
        <dbReference type="PROSITE" id="PS50001"/>
    </source>
</evidence>
<dbReference type="InterPro" id="IPR036028">
    <property type="entry name" value="SH3-like_dom_sf"/>
</dbReference>
<dbReference type="Proteomes" id="UP000663832">
    <property type="component" value="Unassembled WGS sequence"/>
</dbReference>
<dbReference type="SUPFAM" id="SSF50044">
    <property type="entry name" value="SH3-domain"/>
    <property type="match status" value="2"/>
</dbReference>